<sequence length="802" mass="91522">MNTSKKKEHWKKFLNKKRKIKKNAKSKEESIEAVVQEYEKFSKVNTSTLSSFTDMPLSKATLEGLADSGYEQPTEIQAASLPFSLTGSDLVGAAKTGSGKTLALVIPLLECLWREKWSSEYGLGALVISPTRELALQTFNTLNSVGRHHKFSCALLIGGTDVEFERKRLGSVNILICTPGRLLQHMDENEQLNCDSLLMLIIDEADRILDMGFKKQINAIISNLPTTRQTLLFSATQTKDVNELSRVCSPNAVFVSVHENSKMITPEKLKQWYMICEEQDKINTTWSFIVNNKKQKTLIFVSSCKQARFLTEAFCHLRPGISLMGLWGTMNQKKRIDVFEKFEKRSSAVLIATDVASRGLDFTNLDWVIQMDCPATIEDYIHRVGRTARMGNSGQAVMILTPNQEEEMLKLCAIKNIPLEKQIVDQSLMVDIRSNLRSVIAEFTELKEFAQGSIVAYLRSLWTMSNKKLFNVETVNAAELADSYGLVSVPRIRFLNRKGIQLEGMKKEKNEDVEEKSGQKEKEKKKGKSIKGETESKEDEIKSIMNRFAEAAEKVEKDTDLFTVKKSDIFDVKSNGNEEVEEEEVKIGEGGVVENAARKREKIVTKTQIAKKIIRKNININTRVVFDSDQEENGEKEENAEELENAENEQQTSTFDIEKAKRELKNTDKEARKRMRDLRARKRAEKLEKKKKNKQEEELDLGEGEESGSEPDLSWLPDPDEVRQRYAEQSDEGEEGDESNEEMEPEEQKMPKEKKKELRKRKKTSSTNSDDFEEQKPVKTSKKRRHELSEHEEIALRLLGDD</sequence>
<dbReference type="PANTHER" id="PTHR24031">
    <property type="entry name" value="RNA HELICASE"/>
    <property type="match status" value="1"/>
</dbReference>
<dbReference type="PROSITE" id="PS51194">
    <property type="entry name" value="HELICASE_CTER"/>
    <property type="match status" value="1"/>
</dbReference>
<feature type="compositionally biased region" description="Basic and acidic residues" evidence="8">
    <location>
        <begin position="787"/>
        <end position="802"/>
    </location>
</feature>
<comment type="function">
    <text evidence="7">RNA helicase.</text>
</comment>
<evidence type="ECO:0000256" key="2">
    <source>
        <dbReference type="ARBA" id="ARBA00022801"/>
    </source>
</evidence>
<evidence type="ECO:0000259" key="9">
    <source>
        <dbReference type="PROSITE" id="PS51192"/>
    </source>
</evidence>
<evidence type="ECO:0000256" key="6">
    <source>
        <dbReference type="PROSITE-ProRule" id="PRU00552"/>
    </source>
</evidence>
<dbReference type="STRING" id="2018661.A0A2A2LMN0"/>
<dbReference type="SMART" id="SM00487">
    <property type="entry name" value="DEXDc"/>
    <property type="match status" value="1"/>
</dbReference>
<keyword evidence="5 7" id="KW-0694">RNA-binding</keyword>
<organism evidence="12 13">
    <name type="scientific">Diploscapter pachys</name>
    <dbReference type="NCBI Taxonomy" id="2018661"/>
    <lineage>
        <taxon>Eukaryota</taxon>
        <taxon>Metazoa</taxon>
        <taxon>Ecdysozoa</taxon>
        <taxon>Nematoda</taxon>
        <taxon>Chromadorea</taxon>
        <taxon>Rhabditida</taxon>
        <taxon>Rhabditina</taxon>
        <taxon>Rhabditomorpha</taxon>
        <taxon>Rhabditoidea</taxon>
        <taxon>Rhabditidae</taxon>
        <taxon>Diploscapter</taxon>
    </lineage>
</organism>
<accession>A0A2A2LMN0</accession>
<name>A0A2A2LMN0_9BILA</name>
<dbReference type="CDD" id="cd18787">
    <property type="entry name" value="SF2_C_DEAD"/>
    <property type="match status" value="1"/>
</dbReference>
<dbReference type="Proteomes" id="UP000218231">
    <property type="component" value="Unassembled WGS sequence"/>
</dbReference>
<feature type="compositionally biased region" description="Acidic residues" evidence="8">
    <location>
        <begin position="628"/>
        <end position="647"/>
    </location>
</feature>
<dbReference type="EMBL" id="LIAE01006569">
    <property type="protein sequence ID" value="PAV87410.1"/>
    <property type="molecule type" value="Genomic_DNA"/>
</dbReference>
<dbReference type="AlphaFoldDB" id="A0A2A2LMN0"/>
<dbReference type="PROSITE" id="PS51192">
    <property type="entry name" value="HELICASE_ATP_BIND_1"/>
    <property type="match status" value="1"/>
</dbReference>
<protein>
    <recommendedName>
        <fullName evidence="7">ATP-dependent RNA helicase</fullName>
        <ecNumber evidence="7">3.6.4.13</ecNumber>
    </recommendedName>
</protein>
<comment type="domain">
    <text evidence="7">The Q motif is unique to and characteristic of the DEAD box family of RNA helicases and controls ATP binding and hydrolysis.</text>
</comment>
<dbReference type="SMART" id="SM01178">
    <property type="entry name" value="DUF4217"/>
    <property type="match status" value="1"/>
</dbReference>
<dbReference type="InterPro" id="IPR014014">
    <property type="entry name" value="RNA_helicase_DEAD_Q_motif"/>
</dbReference>
<dbReference type="InterPro" id="IPR000629">
    <property type="entry name" value="RNA-helicase_DEAD-box_CS"/>
</dbReference>
<evidence type="ECO:0000256" key="5">
    <source>
        <dbReference type="ARBA" id="ARBA00022884"/>
    </source>
</evidence>
<dbReference type="SMART" id="SM00490">
    <property type="entry name" value="HELICc"/>
    <property type="match status" value="1"/>
</dbReference>
<evidence type="ECO:0000313" key="13">
    <source>
        <dbReference type="Proteomes" id="UP000218231"/>
    </source>
</evidence>
<dbReference type="CDD" id="cd17941">
    <property type="entry name" value="DEADc_DDX10"/>
    <property type="match status" value="1"/>
</dbReference>
<keyword evidence="3 7" id="KW-0347">Helicase</keyword>
<dbReference type="InterPro" id="IPR014001">
    <property type="entry name" value="Helicase_ATP-bd"/>
</dbReference>
<proteinExistence type="inferred from homology"/>
<evidence type="ECO:0000259" key="11">
    <source>
        <dbReference type="PROSITE" id="PS51195"/>
    </source>
</evidence>
<feature type="compositionally biased region" description="Basic and acidic residues" evidence="8">
    <location>
        <begin position="656"/>
        <end position="671"/>
    </location>
</feature>
<dbReference type="InterPro" id="IPR025313">
    <property type="entry name" value="SPB4-like_CTE"/>
</dbReference>
<feature type="compositionally biased region" description="Acidic residues" evidence="8">
    <location>
        <begin position="729"/>
        <end position="745"/>
    </location>
</feature>
<feature type="domain" description="Helicase C-terminal" evidence="10">
    <location>
        <begin position="268"/>
        <end position="440"/>
    </location>
</feature>
<keyword evidence="4 7" id="KW-0067">ATP-binding</keyword>
<comment type="catalytic activity">
    <reaction evidence="7">
        <text>ATP + H2O = ADP + phosphate + H(+)</text>
        <dbReference type="Rhea" id="RHEA:13065"/>
        <dbReference type="ChEBI" id="CHEBI:15377"/>
        <dbReference type="ChEBI" id="CHEBI:15378"/>
        <dbReference type="ChEBI" id="CHEBI:30616"/>
        <dbReference type="ChEBI" id="CHEBI:43474"/>
        <dbReference type="ChEBI" id="CHEBI:456216"/>
        <dbReference type="EC" id="3.6.4.13"/>
    </reaction>
</comment>
<keyword evidence="1 7" id="KW-0547">Nucleotide-binding</keyword>
<dbReference type="GO" id="GO:0016887">
    <property type="term" value="F:ATP hydrolysis activity"/>
    <property type="evidence" value="ECO:0007669"/>
    <property type="project" value="RHEA"/>
</dbReference>
<reference evidence="12 13" key="1">
    <citation type="journal article" date="2017" name="Curr. Biol.">
        <title>Genome architecture and evolution of a unichromosomal asexual nematode.</title>
        <authorList>
            <person name="Fradin H."/>
            <person name="Zegar C."/>
            <person name="Gutwein M."/>
            <person name="Lucas J."/>
            <person name="Kovtun M."/>
            <person name="Corcoran D."/>
            <person name="Baugh L.R."/>
            <person name="Kiontke K."/>
            <person name="Gunsalus K."/>
            <person name="Fitch D.H."/>
            <person name="Piano F."/>
        </authorList>
    </citation>
    <scope>NUCLEOTIDE SEQUENCE [LARGE SCALE GENOMIC DNA]</scope>
    <source>
        <strain evidence="12">PF1309</strain>
    </source>
</reference>
<evidence type="ECO:0000256" key="3">
    <source>
        <dbReference type="ARBA" id="ARBA00022806"/>
    </source>
</evidence>
<evidence type="ECO:0000259" key="10">
    <source>
        <dbReference type="PROSITE" id="PS51194"/>
    </source>
</evidence>
<dbReference type="GO" id="GO:0043186">
    <property type="term" value="C:P granule"/>
    <property type="evidence" value="ECO:0007669"/>
    <property type="project" value="UniProtKB-ARBA"/>
</dbReference>
<dbReference type="Pfam" id="PF00271">
    <property type="entry name" value="Helicase_C"/>
    <property type="match status" value="1"/>
</dbReference>
<dbReference type="GO" id="GO:0003723">
    <property type="term" value="F:RNA binding"/>
    <property type="evidence" value="ECO:0007669"/>
    <property type="project" value="UniProtKB-UniRule"/>
</dbReference>
<feature type="domain" description="Helicase ATP-binding" evidence="9">
    <location>
        <begin position="81"/>
        <end position="255"/>
    </location>
</feature>
<dbReference type="Pfam" id="PF00270">
    <property type="entry name" value="DEAD"/>
    <property type="match status" value="1"/>
</dbReference>
<evidence type="ECO:0000313" key="12">
    <source>
        <dbReference type="EMBL" id="PAV87410.1"/>
    </source>
</evidence>
<dbReference type="Pfam" id="PF13959">
    <property type="entry name" value="CTE_SPB4"/>
    <property type="match status" value="1"/>
</dbReference>
<dbReference type="PROSITE" id="PS00039">
    <property type="entry name" value="DEAD_ATP_HELICASE"/>
    <property type="match status" value="1"/>
</dbReference>
<evidence type="ECO:0000256" key="4">
    <source>
        <dbReference type="ARBA" id="ARBA00022840"/>
    </source>
</evidence>
<dbReference type="EC" id="3.6.4.13" evidence="7"/>
<comment type="similarity">
    <text evidence="7">Belongs to the DEAD box helicase family.</text>
</comment>
<keyword evidence="13" id="KW-1185">Reference proteome</keyword>
<dbReference type="GO" id="GO:0003724">
    <property type="term" value="F:RNA helicase activity"/>
    <property type="evidence" value="ECO:0007669"/>
    <property type="project" value="UniProtKB-EC"/>
</dbReference>
<feature type="compositionally biased region" description="Basic and acidic residues" evidence="8">
    <location>
        <begin position="746"/>
        <end position="756"/>
    </location>
</feature>
<dbReference type="InterPro" id="IPR011545">
    <property type="entry name" value="DEAD/DEAH_box_helicase_dom"/>
</dbReference>
<dbReference type="OrthoDB" id="10259640at2759"/>
<feature type="region of interest" description="Disordered" evidence="8">
    <location>
        <begin position="507"/>
        <end position="538"/>
    </location>
</feature>
<feature type="short sequence motif" description="Q motif" evidence="6">
    <location>
        <begin position="50"/>
        <end position="78"/>
    </location>
</feature>
<feature type="compositionally biased region" description="Acidic residues" evidence="8">
    <location>
        <begin position="697"/>
        <end position="709"/>
    </location>
</feature>
<feature type="compositionally biased region" description="Basic residues" evidence="8">
    <location>
        <begin position="672"/>
        <end position="693"/>
    </location>
</feature>
<feature type="domain" description="DEAD-box RNA helicase Q" evidence="11">
    <location>
        <begin position="50"/>
        <end position="78"/>
    </location>
</feature>
<dbReference type="InterPro" id="IPR027417">
    <property type="entry name" value="P-loop_NTPase"/>
</dbReference>
<keyword evidence="2 7" id="KW-0378">Hydrolase</keyword>
<evidence type="ECO:0000256" key="7">
    <source>
        <dbReference type="RuleBase" id="RU365068"/>
    </source>
</evidence>
<evidence type="ECO:0000256" key="1">
    <source>
        <dbReference type="ARBA" id="ARBA00022741"/>
    </source>
</evidence>
<feature type="region of interest" description="Disordered" evidence="8">
    <location>
        <begin position="625"/>
        <end position="802"/>
    </location>
</feature>
<dbReference type="SUPFAM" id="SSF52540">
    <property type="entry name" value="P-loop containing nucleoside triphosphate hydrolases"/>
    <property type="match status" value="1"/>
</dbReference>
<dbReference type="GO" id="GO:0005524">
    <property type="term" value="F:ATP binding"/>
    <property type="evidence" value="ECO:0007669"/>
    <property type="project" value="UniProtKB-UniRule"/>
</dbReference>
<gene>
    <name evidence="12" type="ORF">WR25_14215</name>
</gene>
<comment type="caution">
    <text evidence="12">The sequence shown here is derived from an EMBL/GenBank/DDBJ whole genome shotgun (WGS) entry which is preliminary data.</text>
</comment>
<dbReference type="Gene3D" id="3.40.50.300">
    <property type="entry name" value="P-loop containing nucleotide triphosphate hydrolases"/>
    <property type="match status" value="2"/>
</dbReference>
<dbReference type="InterPro" id="IPR001650">
    <property type="entry name" value="Helicase_C-like"/>
</dbReference>
<evidence type="ECO:0000256" key="8">
    <source>
        <dbReference type="SAM" id="MobiDB-lite"/>
    </source>
</evidence>
<dbReference type="PROSITE" id="PS51195">
    <property type="entry name" value="Q_MOTIF"/>
    <property type="match status" value="1"/>
</dbReference>